<evidence type="ECO:0000313" key="2">
    <source>
        <dbReference type="EMBL" id="MBB4041811.1"/>
    </source>
</evidence>
<sequence length="59" mass="7158">MFDFTLDQIGFALTVIGLALQLWQMKNPSPRRRTRVSYRHWKIGKIERTSYDREEDIWS</sequence>
<organism evidence="2 3">
    <name type="scientific">Microvirga flocculans</name>
    <dbReference type="NCBI Taxonomy" id="217168"/>
    <lineage>
        <taxon>Bacteria</taxon>
        <taxon>Pseudomonadati</taxon>
        <taxon>Pseudomonadota</taxon>
        <taxon>Alphaproteobacteria</taxon>
        <taxon>Hyphomicrobiales</taxon>
        <taxon>Methylobacteriaceae</taxon>
        <taxon>Microvirga</taxon>
    </lineage>
</organism>
<evidence type="ECO:0000313" key="3">
    <source>
        <dbReference type="Proteomes" id="UP000519439"/>
    </source>
</evidence>
<evidence type="ECO:0000256" key="1">
    <source>
        <dbReference type="SAM" id="Phobius"/>
    </source>
</evidence>
<reference evidence="2 3" key="1">
    <citation type="submission" date="2020-08" db="EMBL/GenBank/DDBJ databases">
        <title>Genomic Encyclopedia of Type Strains, Phase IV (KMG-IV): sequencing the most valuable type-strain genomes for metagenomic binning, comparative biology and taxonomic classification.</title>
        <authorList>
            <person name="Goeker M."/>
        </authorList>
    </citation>
    <scope>NUCLEOTIDE SEQUENCE [LARGE SCALE GENOMIC DNA]</scope>
    <source>
        <strain evidence="2 3">DSM 15743</strain>
    </source>
</reference>
<feature type="transmembrane region" description="Helical" evidence="1">
    <location>
        <begin position="6"/>
        <end position="23"/>
    </location>
</feature>
<dbReference type="Proteomes" id="UP000519439">
    <property type="component" value="Unassembled WGS sequence"/>
</dbReference>
<accession>A0A7W6IHZ5</accession>
<dbReference type="EMBL" id="JACIDC010000015">
    <property type="protein sequence ID" value="MBB4041811.1"/>
    <property type="molecule type" value="Genomic_DNA"/>
</dbReference>
<proteinExistence type="predicted"/>
<keyword evidence="1" id="KW-0812">Transmembrane</keyword>
<dbReference type="AlphaFoldDB" id="A0A7W6IHZ5"/>
<keyword evidence="1" id="KW-1133">Transmembrane helix</keyword>
<protein>
    <submittedName>
        <fullName evidence="2">Uncharacterized protein</fullName>
    </submittedName>
</protein>
<comment type="caution">
    <text evidence="2">The sequence shown here is derived from an EMBL/GenBank/DDBJ whole genome shotgun (WGS) entry which is preliminary data.</text>
</comment>
<dbReference type="RefSeq" id="WP_027315399.1">
    <property type="nucleotide sequence ID" value="NZ_JACIDC010000015.1"/>
</dbReference>
<keyword evidence="1" id="KW-0472">Membrane</keyword>
<keyword evidence="3" id="KW-1185">Reference proteome</keyword>
<gene>
    <name evidence="2" type="ORF">GGR34_003492</name>
</gene>
<name>A0A7W6IHZ5_9HYPH</name>